<reference evidence="6" key="1">
    <citation type="submission" date="2023-07" db="EMBL/GenBank/DDBJ databases">
        <title>Bifidobacterium aquikefiriaerophilum sp. nov. and Bifidobacterium eccum sp. nov., isolated from water kefir.</title>
        <authorList>
            <person name="Breselge S."/>
            <person name="Bellassi P."/>
            <person name="Barcenilla C."/>
            <person name="Alvarez-Ordonez A."/>
            <person name="Morelli L."/>
            <person name="Cotter P.D."/>
        </authorList>
    </citation>
    <scope>NUCLEOTIDE SEQUENCE</scope>
    <source>
        <strain evidence="6">WK041_4_12</strain>
    </source>
</reference>
<dbReference type="GO" id="GO:0005886">
    <property type="term" value="C:plasma membrane"/>
    <property type="evidence" value="ECO:0007669"/>
    <property type="project" value="TreeGrafter"/>
</dbReference>
<evidence type="ECO:0000256" key="4">
    <source>
        <dbReference type="SAM" id="MobiDB-lite"/>
    </source>
</evidence>
<dbReference type="GO" id="GO:0022857">
    <property type="term" value="F:transmembrane transporter activity"/>
    <property type="evidence" value="ECO:0007669"/>
    <property type="project" value="UniProtKB-ARBA"/>
</dbReference>
<dbReference type="PANTHER" id="PTHR24220:SF685">
    <property type="entry name" value="ABC TRANSPORTER RELATED"/>
    <property type="match status" value="1"/>
</dbReference>
<dbReference type="KEGG" id="baqk:QN215_05915"/>
<proteinExistence type="predicted"/>
<dbReference type="InterPro" id="IPR003593">
    <property type="entry name" value="AAA+_ATPase"/>
</dbReference>
<dbReference type="InterPro" id="IPR003439">
    <property type="entry name" value="ABC_transporter-like_ATP-bd"/>
</dbReference>
<dbReference type="EMBL" id="CP129674">
    <property type="protein sequence ID" value="XDS45555.1"/>
    <property type="molecule type" value="Genomic_DNA"/>
</dbReference>
<evidence type="ECO:0000259" key="5">
    <source>
        <dbReference type="PROSITE" id="PS50893"/>
    </source>
</evidence>
<dbReference type="InterPro" id="IPR017911">
    <property type="entry name" value="MacB-like_ATP-bd"/>
</dbReference>
<organism evidence="6">
    <name type="scientific">Bifidobacterium aquikefiricola</name>
    <dbReference type="NCBI Taxonomy" id="3059038"/>
    <lineage>
        <taxon>Bacteria</taxon>
        <taxon>Bacillati</taxon>
        <taxon>Actinomycetota</taxon>
        <taxon>Actinomycetes</taxon>
        <taxon>Bifidobacteriales</taxon>
        <taxon>Bifidobacteriaceae</taxon>
        <taxon>Bifidobacterium</taxon>
    </lineage>
</organism>
<protein>
    <submittedName>
        <fullName evidence="6">ABC transporter ATP-binding protein</fullName>
    </submittedName>
</protein>
<evidence type="ECO:0000256" key="3">
    <source>
        <dbReference type="ARBA" id="ARBA00022840"/>
    </source>
</evidence>
<dbReference type="AlphaFoldDB" id="A0AB39UA09"/>
<dbReference type="Pfam" id="PF00005">
    <property type="entry name" value="ABC_tran"/>
    <property type="match status" value="1"/>
</dbReference>
<evidence type="ECO:0000256" key="1">
    <source>
        <dbReference type="ARBA" id="ARBA00022448"/>
    </source>
</evidence>
<keyword evidence="1" id="KW-0813">Transport</keyword>
<dbReference type="CDD" id="cd03255">
    <property type="entry name" value="ABC_MJ0796_LolCDE_FtsE"/>
    <property type="match status" value="1"/>
</dbReference>
<evidence type="ECO:0000313" key="6">
    <source>
        <dbReference type="EMBL" id="XDS45555.1"/>
    </source>
</evidence>
<gene>
    <name evidence="6" type="ORF">QN215_05915</name>
</gene>
<sequence length="276" mass="29991">MSETAVSNTVAAHTVASASDLTKTYGTHDAIVTALDHVSVNFERGKMTAIMGPSGSGKSTLMHCMAGLDTPDSGTVLVENLKVSSMTQKQLTKLRREQIGFIFQSFNLIPTLSAEENILLPLEISKRKIDRDWFNHIVDVVGLQSRLTHRPSQLSGGQQQRVACARAMMSRPSVIFADEPTGNLDSKSSGEVLGFLKSSVQRYNQTIVMVTHDPRAASYADRVLVLADGRITNDMKEPSYEEILAVFANEGSDSSQSTQKDDAADDASAMQKGSHR</sequence>
<dbReference type="RefSeq" id="WP_404978519.1">
    <property type="nucleotide sequence ID" value="NZ_CP129674.1"/>
</dbReference>
<dbReference type="SMART" id="SM00382">
    <property type="entry name" value="AAA"/>
    <property type="match status" value="1"/>
</dbReference>
<dbReference type="GO" id="GO:0016887">
    <property type="term" value="F:ATP hydrolysis activity"/>
    <property type="evidence" value="ECO:0007669"/>
    <property type="project" value="InterPro"/>
</dbReference>
<name>A0AB39UA09_9BIFI</name>
<dbReference type="PROSITE" id="PS50893">
    <property type="entry name" value="ABC_TRANSPORTER_2"/>
    <property type="match status" value="1"/>
</dbReference>
<dbReference type="InterPro" id="IPR027417">
    <property type="entry name" value="P-loop_NTPase"/>
</dbReference>
<dbReference type="PANTHER" id="PTHR24220">
    <property type="entry name" value="IMPORT ATP-BINDING PROTEIN"/>
    <property type="match status" value="1"/>
</dbReference>
<keyword evidence="2" id="KW-0547">Nucleotide-binding</keyword>
<feature type="region of interest" description="Disordered" evidence="4">
    <location>
        <begin position="247"/>
        <end position="276"/>
    </location>
</feature>
<dbReference type="InterPro" id="IPR015854">
    <property type="entry name" value="ABC_transpr_LolD-like"/>
</dbReference>
<keyword evidence="3 6" id="KW-0067">ATP-binding</keyword>
<dbReference type="GO" id="GO:0005524">
    <property type="term" value="F:ATP binding"/>
    <property type="evidence" value="ECO:0007669"/>
    <property type="project" value="UniProtKB-KW"/>
</dbReference>
<dbReference type="Gene3D" id="3.40.50.300">
    <property type="entry name" value="P-loop containing nucleotide triphosphate hydrolases"/>
    <property type="match status" value="1"/>
</dbReference>
<dbReference type="FunFam" id="3.40.50.300:FF:000032">
    <property type="entry name" value="Export ABC transporter ATP-binding protein"/>
    <property type="match status" value="1"/>
</dbReference>
<dbReference type="GO" id="GO:0098796">
    <property type="term" value="C:membrane protein complex"/>
    <property type="evidence" value="ECO:0007669"/>
    <property type="project" value="UniProtKB-ARBA"/>
</dbReference>
<accession>A0AB39UA09</accession>
<dbReference type="SUPFAM" id="SSF52540">
    <property type="entry name" value="P-loop containing nucleoside triphosphate hydrolases"/>
    <property type="match status" value="1"/>
</dbReference>
<feature type="domain" description="ABC transporter" evidence="5">
    <location>
        <begin position="16"/>
        <end position="253"/>
    </location>
</feature>
<evidence type="ECO:0000256" key="2">
    <source>
        <dbReference type="ARBA" id="ARBA00022741"/>
    </source>
</evidence>